<comment type="subcellular location">
    <subcellularLocation>
        <location evidence="1">Cell envelope</location>
    </subcellularLocation>
</comment>
<dbReference type="PROSITE" id="PS51352">
    <property type="entry name" value="THIOREDOXIN_2"/>
    <property type="match status" value="1"/>
</dbReference>
<keyword evidence="2" id="KW-0201">Cytochrome c-type biogenesis</keyword>
<name>A0A7W8ZHV7_9SPHI</name>
<accession>A0A7W8ZHV7</accession>
<dbReference type="Proteomes" id="UP000537204">
    <property type="component" value="Unassembled WGS sequence"/>
</dbReference>
<evidence type="ECO:0000313" key="7">
    <source>
        <dbReference type="EMBL" id="MBB5634190.1"/>
    </source>
</evidence>
<dbReference type="InterPro" id="IPR036249">
    <property type="entry name" value="Thioredoxin-like_sf"/>
</dbReference>
<dbReference type="InterPro" id="IPR000866">
    <property type="entry name" value="AhpC/TSA"/>
</dbReference>
<proteinExistence type="predicted"/>
<dbReference type="InterPro" id="IPR025380">
    <property type="entry name" value="DUF4369"/>
</dbReference>
<dbReference type="GO" id="GO:0030313">
    <property type="term" value="C:cell envelope"/>
    <property type="evidence" value="ECO:0007669"/>
    <property type="project" value="UniProtKB-SubCell"/>
</dbReference>
<evidence type="ECO:0000259" key="6">
    <source>
        <dbReference type="PROSITE" id="PS51352"/>
    </source>
</evidence>
<sequence length="361" mass="39579">MKASTLILGLISLSFFANAQQKKGGYTINGNILGLKSPYVYLSVNGKSDSAAVKDGKFSYKGENVTAPSKVTLHNKVVRLGTFYVENVPVTIKGDLDKPDDIIITGGKTQTDNNELSASKKNIDEQLNKIYEAWGTANKAKDPVALAKADKEMEPLEEHSKQLTIEFIKTHPASYVSLEKINELTYELDYAAVSGLFQGLSPVIKASGAGKKVETSLAVLKKGSNGQKMIDFTQNNPSGKPVSFSSFKGKYVLVDFWASWCGPCRGENPNVVKAYNRFSPKGFTVLGVSLDQDGTKWKKAIEDDKLPWDQVSELNGWKNEVAKYYGINGIPSNYLVDPNGIIVARNLRGEQLTKKLEELLP</sequence>
<evidence type="ECO:0000256" key="4">
    <source>
        <dbReference type="ARBA" id="ARBA00023284"/>
    </source>
</evidence>
<dbReference type="RefSeq" id="WP_183877804.1">
    <property type="nucleotide sequence ID" value="NZ_JACHCE010000001.1"/>
</dbReference>
<dbReference type="GO" id="GO:0017004">
    <property type="term" value="P:cytochrome complex assembly"/>
    <property type="evidence" value="ECO:0007669"/>
    <property type="project" value="UniProtKB-KW"/>
</dbReference>
<evidence type="ECO:0000256" key="3">
    <source>
        <dbReference type="ARBA" id="ARBA00023157"/>
    </source>
</evidence>
<dbReference type="PANTHER" id="PTHR42852:SF6">
    <property type="entry name" value="THIOL:DISULFIDE INTERCHANGE PROTEIN DSBE"/>
    <property type="match status" value="1"/>
</dbReference>
<dbReference type="Pfam" id="PF00578">
    <property type="entry name" value="AhpC-TSA"/>
    <property type="match status" value="1"/>
</dbReference>
<dbReference type="EMBL" id="JACHCE010000001">
    <property type="protein sequence ID" value="MBB5634190.1"/>
    <property type="molecule type" value="Genomic_DNA"/>
</dbReference>
<evidence type="ECO:0000256" key="5">
    <source>
        <dbReference type="SAM" id="SignalP"/>
    </source>
</evidence>
<dbReference type="GO" id="GO:0016209">
    <property type="term" value="F:antioxidant activity"/>
    <property type="evidence" value="ECO:0007669"/>
    <property type="project" value="InterPro"/>
</dbReference>
<gene>
    <name evidence="7" type="ORF">HDE68_000075</name>
</gene>
<dbReference type="PANTHER" id="PTHR42852">
    <property type="entry name" value="THIOL:DISULFIDE INTERCHANGE PROTEIN DSBE"/>
    <property type="match status" value="1"/>
</dbReference>
<keyword evidence="4" id="KW-0676">Redox-active center</keyword>
<dbReference type="InterPro" id="IPR013766">
    <property type="entry name" value="Thioredoxin_domain"/>
</dbReference>
<dbReference type="CDD" id="cd02966">
    <property type="entry name" value="TlpA_like_family"/>
    <property type="match status" value="1"/>
</dbReference>
<evidence type="ECO:0000313" key="8">
    <source>
        <dbReference type="Proteomes" id="UP000537204"/>
    </source>
</evidence>
<feature type="domain" description="Thioredoxin" evidence="6">
    <location>
        <begin position="223"/>
        <end position="361"/>
    </location>
</feature>
<dbReference type="Gene3D" id="3.40.30.10">
    <property type="entry name" value="Glutaredoxin"/>
    <property type="match status" value="1"/>
</dbReference>
<dbReference type="SUPFAM" id="SSF52833">
    <property type="entry name" value="Thioredoxin-like"/>
    <property type="match status" value="1"/>
</dbReference>
<dbReference type="Pfam" id="PF14289">
    <property type="entry name" value="DUF4369"/>
    <property type="match status" value="1"/>
</dbReference>
<dbReference type="InterPro" id="IPR050553">
    <property type="entry name" value="Thioredoxin_ResA/DsbE_sf"/>
</dbReference>
<protein>
    <submittedName>
        <fullName evidence="7">Peroxiredoxin</fullName>
    </submittedName>
</protein>
<dbReference type="InterPro" id="IPR017937">
    <property type="entry name" value="Thioredoxin_CS"/>
</dbReference>
<evidence type="ECO:0000256" key="1">
    <source>
        <dbReference type="ARBA" id="ARBA00004196"/>
    </source>
</evidence>
<keyword evidence="5" id="KW-0732">Signal</keyword>
<dbReference type="AlphaFoldDB" id="A0A7W8ZHV7"/>
<feature type="signal peptide" evidence="5">
    <location>
        <begin position="1"/>
        <end position="19"/>
    </location>
</feature>
<keyword evidence="3" id="KW-1015">Disulfide bond</keyword>
<feature type="chain" id="PRO_5030659984" evidence="5">
    <location>
        <begin position="20"/>
        <end position="361"/>
    </location>
</feature>
<organism evidence="7 8">
    <name type="scientific">Pedobacter cryoconitis</name>
    <dbReference type="NCBI Taxonomy" id="188932"/>
    <lineage>
        <taxon>Bacteria</taxon>
        <taxon>Pseudomonadati</taxon>
        <taxon>Bacteroidota</taxon>
        <taxon>Sphingobacteriia</taxon>
        <taxon>Sphingobacteriales</taxon>
        <taxon>Sphingobacteriaceae</taxon>
        <taxon>Pedobacter</taxon>
    </lineage>
</organism>
<dbReference type="PROSITE" id="PS00194">
    <property type="entry name" value="THIOREDOXIN_1"/>
    <property type="match status" value="1"/>
</dbReference>
<dbReference type="GO" id="GO:0016491">
    <property type="term" value="F:oxidoreductase activity"/>
    <property type="evidence" value="ECO:0007669"/>
    <property type="project" value="InterPro"/>
</dbReference>
<evidence type="ECO:0000256" key="2">
    <source>
        <dbReference type="ARBA" id="ARBA00022748"/>
    </source>
</evidence>
<reference evidence="7 8" key="1">
    <citation type="submission" date="2020-08" db="EMBL/GenBank/DDBJ databases">
        <title>Genomic Encyclopedia of Type Strains, Phase IV (KMG-V): Genome sequencing to study the core and pangenomes of soil and plant-associated prokaryotes.</title>
        <authorList>
            <person name="Whitman W."/>
        </authorList>
    </citation>
    <scope>NUCLEOTIDE SEQUENCE [LARGE SCALE GENOMIC DNA]</scope>
    <source>
        <strain evidence="7 8">S3M1</strain>
    </source>
</reference>
<comment type="caution">
    <text evidence="7">The sequence shown here is derived from an EMBL/GenBank/DDBJ whole genome shotgun (WGS) entry which is preliminary data.</text>
</comment>